<dbReference type="Pfam" id="PF01761">
    <property type="entry name" value="DHQ_synthase"/>
    <property type="match status" value="1"/>
</dbReference>
<dbReference type="Gene3D" id="3.40.50.1970">
    <property type="match status" value="1"/>
</dbReference>
<dbReference type="InterPro" id="IPR056179">
    <property type="entry name" value="DHQS_C"/>
</dbReference>
<feature type="region of interest" description="Disordered" evidence="6">
    <location>
        <begin position="568"/>
        <end position="587"/>
    </location>
</feature>
<reference evidence="9" key="1">
    <citation type="journal article" date="2014" name="Appl. Environ. Microbiol.">
        <title>Identification and Upregulation of Biosynthetic Genes Required for Accumulation of Mycosporine-2-Glycine under Salt Stress Conditions in the Halotolerant Cyanobacterium Aphanothece halophytica.</title>
        <authorList>
            <person name="Waditee-Sirisattha R."/>
            <person name="Kageyama H."/>
            <person name="Sopun W."/>
            <person name="Tanaka Y."/>
            <person name="Takabe T."/>
        </authorList>
    </citation>
    <scope>NUCLEOTIDE SEQUENCE</scope>
</reference>
<evidence type="ECO:0000256" key="2">
    <source>
        <dbReference type="ARBA" id="ARBA00022723"/>
    </source>
</evidence>
<dbReference type="AlphaFoldDB" id="W8VKF5"/>
<dbReference type="Gene3D" id="1.20.1090.10">
    <property type="entry name" value="Dehydroquinate synthase-like - alpha domain"/>
    <property type="match status" value="1"/>
</dbReference>
<feature type="domain" description="3-dehydroquinate synthase N-terminal" evidence="7">
    <location>
        <begin position="240"/>
        <end position="345"/>
    </location>
</feature>
<dbReference type="SUPFAM" id="SSF56796">
    <property type="entry name" value="Dehydroquinate synthase-like"/>
    <property type="match status" value="1"/>
</dbReference>
<dbReference type="GO" id="GO:0000166">
    <property type="term" value="F:nucleotide binding"/>
    <property type="evidence" value="ECO:0007669"/>
    <property type="project" value="UniProtKB-KW"/>
</dbReference>
<dbReference type="EMBL" id="AB854643">
    <property type="protein sequence ID" value="BAO51913.1"/>
    <property type="molecule type" value="Genomic_DNA"/>
</dbReference>
<evidence type="ECO:0000313" key="9">
    <source>
        <dbReference type="EMBL" id="BAO51913.1"/>
    </source>
</evidence>
<dbReference type="InterPro" id="IPR030960">
    <property type="entry name" value="DHQS/DOIS_N"/>
</dbReference>
<feature type="domain" description="3-dehydroquinate synthase C-terminal" evidence="8">
    <location>
        <begin position="351"/>
        <end position="492"/>
    </location>
</feature>
<dbReference type="PANTHER" id="PTHR43622:SF3">
    <property type="entry name" value="2-EPI-5-EPI-VALIOLONE SYNTHASE"/>
    <property type="match status" value="1"/>
</dbReference>
<comment type="cofactor">
    <cofactor evidence="1">
        <name>NAD(+)</name>
        <dbReference type="ChEBI" id="CHEBI:57540"/>
    </cofactor>
</comment>
<evidence type="ECO:0000259" key="7">
    <source>
        <dbReference type="Pfam" id="PF01761"/>
    </source>
</evidence>
<gene>
    <name evidence="9" type="primary">Ap-DDG</name>
</gene>
<sequence length="587" mass="65388">MTKTTSAVKAFIATYNNEPLTKEDLNEAVEAIIGTTPFRHLLLSLIDSDAFSPDLGEEFAEAEAIEGLAACRQLRTCLNHSLSHFFGLLAQLIAGFDENAASEWYRFSNRIHHSEIAKTKLLDCLLQSEDGKFYQELSSRLVETDPHAVYPTSSYRQSRGYVVSTEDDQTVEAVMSASTFTSIKVLENCLDPQETVLRDLYISLGRCVCLVDQNVEQYYGEQINNYFEYHEIQLDKLVYRAMEVDKGIHTVERMLGDFKRLGVSRNEPVLIVGGGVLTDTGGLACALYHRNTPYVMLSTSIVAGIDAGPSPRTCCDGFGYKNLFGAYHAPILSLTDRSFFKTLREGWLRHGIAEILKMAAVKDAELFSDLEEAGEDLITTRFGTLNSEQNDKISVLSQKILGAAMRSYVEAEYDNLYETHQCRPHAYGHTWSPGFEIEAGLLHGHAVAVGMGFSAYLSYRNNWLSHEDFHRILKLISSFGLSLWHDVLLNEETVWAAQEKMVQKRGGNLAAPMPKGEIGKCGYLNQLSREELGSAIAQYQAICAEYPRKGLGIEAHCHEVGLENPSTVGHHLPVNTSEEPEELLSTV</sequence>
<dbReference type="PANTHER" id="PTHR43622">
    <property type="entry name" value="3-DEHYDROQUINATE SYNTHASE"/>
    <property type="match status" value="1"/>
</dbReference>
<evidence type="ECO:0000256" key="6">
    <source>
        <dbReference type="SAM" id="MobiDB-lite"/>
    </source>
</evidence>
<protein>
    <submittedName>
        <fullName evidence="9">Demethyl 4-deoxygadusol synthase</fullName>
    </submittedName>
</protein>
<dbReference type="GO" id="GO:0003856">
    <property type="term" value="F:3-dehydroquinate synthase activity"/>
    <property type="evidence" value="ECO:0007669"/>
    <property type="project" value="TreeGrafter"/>
</dbReference>
<keyword evidence="3" id="KW-0547">Nucleotide-binding</keyword>
<keyword evidence="4" id="KW-0520">NAD</keyword>
<evidence type="ECO:0000256" key="5">
    <source>
        <dbReference type="ARBA" id="ARBA00023239"/>
    </source>
</evidence>
<name>W8VKF5_APHHA</name>
<organism evidence="9">
    <name type="scientific">Aphanothece halophytica</name>
    <dbReference type="NCBI Taxonomy" id="72020"/>
    <lineage>
        <taxon>Bacteria</taxon>
        <taxon>Bacillati</taxon>
        <taxon>Cyanobacteriota</taxon>
        <taxon>Cyanophyceae</taxon>
        <taxon>Oscillatoriophycideae</taxon>
        <taxon>Chroococcales</taxon>
        <taxon>Aphanothecaceae</taxon>
        <taxon>Aphanothece</taxon>
    </lineage>
</organism>
<dbReference type="GO" id="GO:0046872">
    <property type="term" value="F:metal ion binding"/>
    <property type="evidence" value="ECO:0007669"/>
    <property type="project" value="UniProtKB-KW"/>
</dbReference>
<accession>W8VKF5</accession>
<dbReference type="SMR" id="W8VKF5"/>
<proteinExistence type="predicted"/>
<dbReference type="InterPro" id="IPR035872">
    <property type="entry name" value="EEVS-like"/>
</dbReference>
<keyword evidence="2" id="KW-0479">Metal-binding</keyword>
<evidence type="ECO:0000256" key="1">
    <source>
        <dbReference type="ARBA" id="ARBA00001911"/>
    </source>
</evidence>
<keyword evidence="5" id="KW-0456">Lyase</keyword>
<dbReference type="InterPro" id="IPR050071">
    <property type="entry name" value="Dehydroquinate_synthase"/>
</dbReference>
<evidence type="ECO:0000259" key="8">
    <source>
        <dbReference type="Pfam" id="PF24621"/>
    </source>
</evidence>
<dbReference type="Pfam" id="PF24621">
    <property type="entry name" value="DHQS_C"/>
    <property type="match status" value="1"/>
</dbReference>
<dbReference type="CDD" id="cd08199">
    <property type="entry name" value="EEVS"/>
    <property type="match status" value="1"/>
</dbReference>
<dbReference type="GO" id="GO:0017000">
    <property type="term" value="P:antibiotic biosynthetic process"/>
    <property type="evidence" value="ECO:0007669"/>
    <property type="project" value="InterPro"/>
</dbReference>
<evidence type="ECO:0000256" key="4">
    <source>
        <dbReference type="ARBA" id="ARBA00023027"/>
    </source>
</evidence>
<evidence type="ECO:0000256" key="3">
    <source>
        <dbReference type="ARBA" id="ARBA00022741"/>
    </source>
</evidence>
<feature type="compositionally biased region" description="Acidic residues" evidence="6">
    <location>
        <begin position="578"/>
        <end position="587"/>
    </location>
</feature>